<gene>
    <name evidence="2" type="ORF">HOLleu_33419</name>
</gene>
<dbReference type="SUPFAM" id="SSF52200">
    <property type="entry name" value="Toll/Interleukin receptor TIR domain"/>
    <property type="match status" value="1"/>
</dbReference>
<organism evidence="2 3">
    <name type="scientific">Holothuria leucospilota</name>
    <name type="common">Black long sea cucumber</name>
    <name type="synonym">Mertensiothuria leucospilota</name>
    <dbReference type="NCBI Taxonomy" id="206669"/>
    <lineage>
        <taxon>Eukaryota</taxon>
        <taxon>Metazoa</taxon>
        <taxon>Echinodermata</taxon>
        <taxon>Eleutherozoa</taxon>
        <taxon>Echinozoa</taxon>
        <taxon>Holothuroidea</taxon>
        <taxon>Aspidochirotacea</taxon>
        <taxon>Aspidochirotida</taxon>
        <taxon>Holothuriidae</taxon>
        <taxon>Holothuria</taxon>
    </lineage>
</organism>
<evidence type="ECO:0000259" key="1">
    <source>
        <dbReference type="Pfam" id="PF13676"/>
    </source>
</evidence>
<keyword evidence="3" id="KW-1185">Reference proteome</keyword>
<comment type="caution">
    <text evidence="2">The sequence shown here is derived from an EMBL/GenBank/DDBJ whole genome shotgun (WGS) entry which is preliminary data.</text>
</comment>
<dbReference type="Gene3D" id="3.40.50.10140">
    <property type="entry name" value="Toll/interleukin-1 receptor homology (TIR) domain"/>
    <property type="match status" value="1"/>
</dbReference>
<dbReference type="OrthoDB" id="6078042at2759"/>
<dbReference type="Pfam" id="PF13676">
    <property type="entry name" value="TIR_2"/>
    <property type="match status" value="1"/>
</dbReference>
<evidence type="ECO:0000313" key="3">
    <source>
        <dbReference type="Proteomes" id="UP001152320"/>
    </source>
</evidence>
<name>A0A9Q1BH79_HOLLE</name>
<reference evidence="2" key="1">
    <citation type="submission" date="2021-10" db="EMBL/GenBank/DDBJ databases">
        <title>Tropical sea cucumber genome reveals ecological adaptation and Cuvierian tubules defense mechanism.</title>
        <authorList>
            <person name="Chen T."/>
        </authorList>
    </citation>
    <scope>NUCLEOTIDE SEQUENCE</scope>
    <source>
        <strain evidence="2">Nanhai2018</strain>
        <tissue evidence="2">Muscle</tissue>
    </source>
</reference>
<sequence>MRERVEELKKKIEDHTREDITWICTEQICGGEIMDQEIVKGISEAEITICFINQQYVDAYYCRDEALLSGDKKKHVIPVLFDNVSWPLKMSNGTDSPLQRMFAGRLYIDMRNKEMEAEQFQKLIDTIKKYTDVGEQGK</sequence>
<dbReference type="AlphaFoldDB" id="A0A9Q1BH79"/>
<dbReference type="InterPro" id="IPR035897">
    <property type="entry name" value="Toll_tir_struct_dom_sf"/>
</dbReference>
<evidence type="ECO:0000313" key="2">
    <source>
        <dbReference type="EMBL" id="KAJ8025773.1"/>
    </source>
</evidence>
<feature type="domain" description="TIR" evidence="1">
    <location>
        <begin position="2"/>
        <end position="124"/>
    </location>
</feature>
<dbReference type="Proteomes" id="UP001152320">
    <property type="component" value="Chromosome 17"/>
</dbReference>
<dbReference type="EMBL" id="JAIZAY010000017">
    <property type="protein sequence ID" value="KAJ8025773.1"/>
    <property type="molecule type" value="Genomic_DNA"/>
</dbReference>
<dbReference type="GO" id="GO:0007165">
    <property type="term" value="P:signal transduction"/>
    <property type="evidence" value="ECO:0007669"/>
    <property type="project" value="InterPro"/>
</dbReference>
<dbReference type="InterPro" id="IPR000157">
    <property type="entry name" value="TIR_dom"/>
</dbReference>
<proteinExistence type="predicted"/>
<protein>
    <recommendedName>
        <fullName evidence="1">TIR domain-containing protein</fullName>
    </recommendedName>
</protein>
<accession>A0A9Q1BH79</accession>